<dbReference type="EMBL" id="ML996086">
    <property type="protein sequence ID" value="KAF2152348.1"/>
    <property type="molecule type" value="Genomic_DNA"/>
</dbReference>
<organism evidence="3 4">
    <name type="scientific">Myriangium duriaei CBS 260.36</name>
    <dbReference type="NCBI Taxonomy" id="1168546"/>
    <lineage>
        <taxon>Eukaryota</taxon>
        <taxon>Fungi</taxon>
        <taxon>Dikarya</taxon>
        <taxon>Ascomycota</taxon>
        <taxon>Pezizomycotina</taxon>
        <taxon>Dothideomycetes</taxon>
        <taxon>Dothideomycetidae</taxon>
        <taxon>Myriangiales</taxon>
        <taxon>Myriangiaceae</taxon>
        <taxon>Myriangium</taxon>
    </lineage>
</organism>
<protein>
    <submittedName>
        <fullName evidence="3">Uncharacterized protein</fullName>
    </submittedName>
</protein>
<dbReference type="AlphaFoldDB" id="A0A9P4IYR5"/>
<feature type="compositionally biased region" description="Basic and acidic residues" evidence="2">
    <location>
        <begin position="23"/>
        <end position="38"/>
    </location>
</feature>
<proteinExistence type="predicted"/>
<evidence type="ECO:0000256" key="1">
    <source>
        <dbReference type="SAM" id="Coils"/>
    </source>
</evidence>
<accession>A0A9P4IYR5</accession>
<gene>
    <name evidence="3" type="ORF">K461DRAFT_313072</name>
</gene>
<name>A0A9P4IYR5_9PEZI</name>
<evidence type="ECO:0000256" key="2">
    <source>
        <dbReference type="SAM" id="MobiDB-lite"/>
    </source>
</evidence>
<feature type="region of interest" description="Disordered" evidence="2">
    <location>
        <begin position="134"/>
        <end position="162"/>
    </location>
</feature>
<keyword evidence="1" id="KW-0175">Coiled coil</keyword>
<evidence type="ECO:0000313" key="4">
    <source>
        <dbReference type="Proteomes" id="UP000799439"/>
    </source>
</evidence>
<feature type="coiled-coil region" evidence="1">
    <location>
        <begin position="333"/>
        <end position="378"/>
    </location>
</feature>
<dbReference type="Proteomes" id="UP000799439">
    <property type="component" value="Unassembled WGS sequence"/>
</dbReference>
<feature type="compositionally biased region" description="Acidic residues" evidence="2">
    <location>
        <begin position="134"/>
        <end position="143"/>
    </location>
</feature>
<sequence length="428" mass="48965">MPSSNWTHPYKIVDGDIYTHPSQDPRSRRQRSVLERQRQQRPSRLRLSTGSAPAVQMVNPFESPFENFDWSEDGLDQQPEPYVRGSVLEMYSINSTDPLSDTPSETSEQMDIEIEEPGEHKTNDNVDFEIEELGDQDSSEASDDAPVSPISDTDQADNLPPDPAYAADILAIARADLNDELAGEGYYPLSIPGIDAHDQSIVDRMARVHDLRYMRVIERAEEAEAQQHFERQRFSNLAQAMAADRVNSKNDRQRIELYEKEIEQYQKEAAERWDESMLNELPFPDQAVNDLEDQLDAANRQIAQLQERVEHGLHVEAEYNSANHELRHFARIIQYQNHQIEQLQAEIKQHKIQDTLTLGKLDQHLAEREESLQRMRDQASAIWASSDAPSSAPQRLPRLDLILRRPVTVRLPPSPAHTAGGHPDWALY</sequence>
<comment type="caution">
    <text evidence="3">The sequence shown here is derived from an EMBL/GenBank/DDBJ whole genome shotgun (WGS) entry which is preliminary data.</text>
</comment>
<keyword evidence="4" id="KW-1185">Reference proteome</keyword>
<feature type="region of interest" description="Disordered" evidence="2">
    <location>
        <begin position="1"/>
        <end position="56"/>
    </location>
</feature>
<evidence type="ECO:0000313" key="3">
    <source>
        <dbReference type="EMBL" id="KAF2152348.1"/>
    </source>
</evidence>
<feature type="coiled-coil region" evidence="1">
    <location>
        <begin position="248"/>
        <end position="308"/>
    </location>
</feature>
<reference evidence="3" key="1">
    <citation type="journal article" date="2020" name="Stud. Mycol.">
        <title>101 Dothideomycetes genomes: a test case for predicting lifestyles and emergence of pathogens.</title>
        <authorList>
            <person name="Haridas S."/>
            <person name="Albert R."/>
            <person name="Binder M."/>
            <person name="Bloem J."/>
            <person name="Labutti K."/>
            <person name="Salamov A."/>
            <person name="Andreopoulos B."/>
            <person name="Baker S."/>
            <person name="Barry K."/>
            <person name="Bills G."/>
            <person name="Bluhm B."/>
            <person name="Cannon C."/>
            <person name="Castanera R."/>
            <person name="Culley D."/>
            <person name="Daum C."/>
            <person name="Ezra D."/>
            <person name="Gonzalez J."/>
            <person name="Henrissat B."/>
            <person name="Kuo A."/>
            <person name="Liang C."/>
            <person name="Lipzen A."/>
            <person name="Lutzoni F."/>
            <person name="Magnuson J."/>
            <person name="Mondo S."/>
            <person name="Nolan M."/>
            <person name="Ohm R."/>
            <person name="Pangilinan J."/>
            <person name="Park H.-J."/>
            <person name="Ramirez L."/>
            <person name="Alfaro M."/>
            <person name="Sun H."/>
            <person name="Tritt A."/>
            <person name="Yoshinaga Y."/>
            <person name="Zwiers L.-H."/>
            <person name="Turgeon B."/>
            <person name="Goodwin S."/>
            <person name="Spatafora J."/>
            <person name="Crous P."/>
            <person name="Grigoriev I."/>
        </authorList>
    </citation>
    <scope>NUCLEOTIDE SEQUENCE</scope>
    <source>
        <strain evidence="3">CBS 260.36</strain>
    </source>
</reference>